<name>A0AAV7MP17_PLEWA</name>
<dbReference type="InterPro" id="IPR004244">
    <property type="entry name" value="Transposase_22"/>
</dbReference>
<evidence type="ECO:0000256" key="1">
    <source>
        <dbReference type="SAM" id="Coils"/>
    </source>
</evidence>
<dbReference type="Pfam" id="PF02994">
    <property type="entry name" value="Transposase_22"/>
    <property type="match status" value="1"/>
</dbReference>
<dbReference type="AlphaFoldDB" id="A0AAV7MP17"/>
<evidence type="ECO:0000313" key="3">
    <source>
        <dbReference type="EMBL" id="KAJ1104829.1"/>
    </source>
</evidence>
<dbReference type="PANTHER" id="PTHR11505">
    <property type="entry name" value="L1 TRANSPOSABLE ELEMENT-RELATED"/>
    <property type="match status" value="1"/>
</dbReference>
<feature type="coiled-coil region" evidence="1">
    <location>
        <begin position="27"/>
        <end position="82"/>
    </location>
</feature>
<dbReference type="EMBL" id="JANPWB010000013">
    <property type="protein sequence ID" value="KAJ1104829.1"/>
    <property type="molecule type" value="Genomic_DNA"/>
</dbReference>
<comment type="caution">
    <text evidence="3">The sequence shown here is derived from an EMBL/GenBank/DDBJ whole genome shotgun (WGS) entry which is preliminary data.</text>
</comment>
<sequence>MITSLTDSIKKGFAVSEGTQAEIRSACESLKKKIDLLALRTQALEESVKTLSENVERNKEEIQLLKRTERDLLDKMEILENNSRRNNLRTLDIPEGMEGSDLKKYIVTLIKKAVPTDASEAEIFNDIQRVHRDPIRKNPNIKKPQRILVNFKKFLLKEKILTKALELGSVDSGETKFEIRSDLSRTTLNRQWELGKSLEEFKKLGAEVRLRFPKHLRVMLNNKMYNIRDPVAADDLIDAIKKGNVV</sequence>
<reference evidence="3" key="1">
    <citation type="journal article" date="2022" name="bioRxiv">
        <title>Sequencing and chromosome-scale assembly of the giantPleurodeles waltlgenome.</title>
        <authorList>
            <person name="Brown T."/>
            <person name="Elewa A."/>
            <person name="Iarovenko S."/>
            <person name="Subramanian E."/>
            <person name="Araus A.J."/>
            <person name="Petzold A."/>
            <person name="Susuki M."/>
            <person name="Suzuki K.-i.T."/>
            <person name="Hayashi T."/>
            <person name="Toyoda A."/>
            <person name="Oliveira C."/>
            <person name="Osipova E."/>
            <person name="Leigh N.D."/>
            <person name="Simon A."/>
            <person name="Yun M.H."/>
        </authorList>
    </citation>
    <scope>NUCLEOTIDE SEQUENCE</scope>
    <source>
        <strain evidence="3">20211129_DDA</strain>
        <tissue evidence="3">Liver</tissue>
    </source>
</reference>
<dbReference type="Proteomes" id="UP001066276">
    <property type="component" value="Chromosome 9"/>
</dbReference>
<dbReference type="InterPro" id="IPR043636">
    <property type="entry name" value="L1_RRM_dom"/>
</dbReference>
<gene>
    <name evidence="3" type="ORF">NDU88_002238</name>
</gene>
<evidence type="ECO:0000313" key="4">
    <source>
        <dbReference type="Proteomes" id="UP001066276"/>
    </source>
</evidence>
<proteinExistence type="predicted"/>
<organism evidence="3 4">
    <name type="scientific">Pleurodeles waltl</name>
    <name type="common">Iberian ribbed newt</name>
    <dbReference type="NCBI Taxonomy" id="8319"/>
    <lineage>
        <taxon>Eukaryota</taxon>
        <taxon>Metazoa</taxon>
        <taxon>Chordata</taxon>
        <taxon>Craniata</taxon>
        <taxon>Vertebrata</taxon>
        <taxon>Euteleostomi</taxon>
        <taxon>Amphibia</taxon>
        <taxon>Batrachia</taxon>
        <taxon>Caudata</taxon>
        <taxon>Salamandroidea</taxon>
        <taxon>Salamandridae</taxon>
        <taxon>Pleurodelinae</taxon>
        <taxon>Pleurodeles</taxon>
    </lineage>
</organism>
<accession>A0AAV7MP17</accession>
<protein>
    <recommendedName>
        <fullName evidence="2">L1 transposable element RRM domain-containing protein</fullName>
    </recommendedName>
</protein>
<keyword evidence="4" id="KW-1185">Reference proteome</keyword>
<feature type="domain" description="L1 transposable element RRM" evidence="2">
    <location>
        <begin position="85"/>
        <end position="171"/>
    </location>
</feature>
<dbReference type="Gene3D" id="3.30.70.1820">
    <property type="entry name" value="L1 transposable element, RRM domain"/>
    <property type="match status" value="1"/>
</dbReference>
<keyword evidence="1" id="KW-0175">Coiled coil</keyword>
<evidence type="ECO:0000259" key="2">
    <source>
        <dbReference type="Pfam" id="PF02994"/>
    </source>
</evidence>